<evidence type="ECO:0000313" key="6">
    <source>
        <dbReference type="Proteomes" id="UP000000370"/>
    </source>
</evidence>
<dbReference type="PROSITE" id="PS51379">
    <property type="entry name" value="4FE4S_FER_2"/>
    <property type="match status" value="1"/>
</dbReference>
<dbReference type="HOGENOM" id="CLU_2583557_0_0_9"/>
<organism evidence="5 6">
    <name type="scientific">Lachnoclostridium phytofermentans (strain ATCC 700394 / DSM 18823 / ISDg)</name>
    <name type="common">Clostridium phytofermentans</name>
    <dbReference type="NCBI Taxonomy" id="357809"/>
    <lineage>
        <taxon>Bacteria</taxon>
        <taxon>Bacillati</taxon>
        <taxon>Bacillota</taxon>
        <taxon>Clostridia</taxon>
        <taxon>Lachnospirales</taxon>
        <taxon>Lachnospiraceae</taxon>
    </lineage>
</organism>
<dbReference type="KEGG" id="cpy:Cphy_0634"/>
<dbReference type="GO" id="GO:0046872">
    <property type="term" value="F:metal ion binding"/>
    <property type="evidence" value="ECO:0007669"/>
    <property type="project" value="UniProtKB-KW"/>
</dbReference>
<name>A9KJ22_LACP7</name>
<feature type="domain" description="4Fe-4S ferredoxin-type" evidence="4">
    <location>
        <begin position="14"/>
        <end position="38"/>
    </location>
</feature>
<dbReference type="eggNOG" id="COG1600">
    <property type="taxonomic scope" value="Bacteria"/>
</dbReference>
<evidence type="ECO:0000256" key="2">
    <source>
        <dbReference type="ARBA" id="ARBA00023004"/>
    </source>
</evidence>
<reference evidence="6" key="1">
    <citation type="submission" date="2007-11" db="EMBL/GenBank/DDBJ databases">
        <title>Complete genome sequence of Clostridium phytofermentans ISDg.</title>
        <authorList>
            <person name="Leschine S.B."/>
            <person name="Warnick T.A."/>
            <person name="Blanchard J.L."/>
            <person name="Schnell D.J."/>
            <person name="Petit E.L."/>
            <person name="LaTouf W.G."/>
            <person name="Copeland A."/>
            <person name="Lucas S."/>
            <person name="Lapidus A."/>
            <person name="Barry K."/>
            <person name="Glavina del Rio T."/>
            <person name="Dalin E."/>
            <person name="Tice H."/>
            <person name="Pitluck S."/>
            <person name="Kiss H."/>
            <person name="Brettin T."/>
            <person name="Bruce D."/>
            <person name="Detter J.C."/>
            <person name="Han C."/>
            <person name="Kuske C."/>
            <person name="Schmutz J."/>
            <person name="Larimer F."/>
            <person name="Land M."/>
            <person name="Hauser L."/>
            <person name="Kyrpides N."/>
            <person name="Kim E.A."/>
            <person name="Richardson P."/>
        </authorList>
    </citation>
    <scope>NUCLEOTIDE SEQUENCE [LARGE SCALE GENOMIC DNA]</scope>
    <source>
        <strain evidence="6">ATCC 700394 / DSM 18823 / ISDg</strain>
    </source>
</reference>
<dbReference type="GO" id="GO:0051536">
    <property type="term" value="F:iron-sulfur cluster binding"/>
    <property type="evidence" value="ECO:0007669"/>
    <property type="project" value="UniProtKB-KW"/>
</dbReference>
<dbReference type="InterPro" id="IPR017900">
    <property type="entry name" value="4Fe4S_Fe_S_CS"/>
</dbReference>
<sequence>MSTILTNAPFPTENRPFIMPKCDECTVCKDICPTGVIHGSIWQPGMNRDSIVDVYHCDGCLKCLVHCPWTQKYMKNIIAK</sequence>
<dbReference type="SUPFAM" id="SSF54862">
    <property type="entry name" value="4Fe-4S ferredoxins"/>
    <property type="match status" value="1"/>
</dbReference>
<protein>
    <submittedName>
        <fullName evidence="5">4Fe-4S ferredoxin iron-sulfur binding domain protein</fullName>
    </submittedName>
</protein>
<dbReference type="PANTHER" id="PTHR42827">
    <property type="entry name" value="IRON-SULFUR CLUSTER-BINDING PROTEIN-RELATED"/>
    <property type="match status" value="1"/>
</dbReference>
<dbReference type="PROSITE" id="PS00198">
    <property type="entry name" value="4FE4S_FER_1"/>
    <property type="match status" value="2"/>
</dbReference>
<keyword evidence="3" id="KW-0411">Iron-sulfur</keyword>
<keyword evidence="6" id="KW-1185">Reference proteome</keyword>
<dbReference type="PANTHER" id="PTHR42827:SF1">
    <property type="entry name" value="IRON-SULFUR CLUSTER-BINDING PROTEIN"/>
    <property type="match status" value="1"/>
</dbReference>
<dbReference type="EMBL" id="CP000885">
    <property type="protein sequence ID" value="ABX41021.1"/>
    <property type="molecule type" value="Genomic_DNA"/>
</dbReference>
<evidence type="ECO:0000256" key="1">
    <source>
        <dbReference type="ARBA" id="ARBA00022723"/>
    </source>
</evidence>
<proteinExistence type="predicted"/>
<gene>
    <name evidence="5" type="ordered locus">Cphy_0634</name>
</gene>
<dbReference type="Gene3D" id="3.30.70.20">
    <property type="match status" value="1"/>
</dbReference>
<evidence type="ECO:0000256" key="3">
    <source>
        <dbReference type="ARBA" id="ARBA00023014"/>
    </source>
</evidence>
<dbReference type="Proteomes" id="UP000000370">
    <property type="component" value="Chromosome"/>
</dbReference>
<dbReference type="AlphaFoldDB" id="A9KJ22"/>
<accession>A9KJ22</accession>
<dbReference type="InterPro" id="IPR017896">
    <property type="entry name" value="4Fe4S_Fe-S-bd"/>
</dbReference>
<evidence type="ECO:0000259" key="4">
    <source>
        <dbReference type="PROSITE" id="PS51379"/>
    </source>
</evidence>
<evidence type="ECO:0000313" key="5">
    <source>
        <dbReference type="EMBL" id="ABX41021.1"/>
    </source>
</evidence>
<keyword evidence="2" id="KW-0408">Iron</keyword>
<keyword evidence="1" id="KW-0479">Metal-binding</keyword>